<evidence type="ECO:0000313" key="2">
    <source>
        <dbReference type="EMBL" id="MBW71129.1"/>
    </source>
</evidence>
<organism evidence="2">
    <name type="scientific">Anopheles darlingi</name>
    <name type="common">Mosquito</name>
    <dbReference type="NCBI Taxonomy" id="43151"/>
    <lineage>
        <taxon>Eukaryota</taxon>
        <taxon>Metazoa</taxon>
        <taxon>Ecdysozoa</taxon>
        <taxon>Arthropoda</taxon>
        <taxon>Hexapoda</taxon>
        <taxon>Insecta</taxon>
        <taxon>Pterygota</taxon>
        <taxon>Neoptera</taxon>
        <taxon>Endopterygota</taxon>
        <taxon>Diptera</taxon>
        <taxon>Nematocera</taxon>
        <taxon>Culicoidea</taxon>
        <taxon>Culicidae</taxon>
        <taxon>Anophelinae</taxon>
        <taxon>Anopheles</taxon>
    </lineage>
</organism>
<feature type="region of interest" description="Disordered" evidence="1">
    <location>
        <begin position="26"/>
        <end position="59"/>
    </location>
</feature>
<dbReference type="AlphaFoldDB" id="A0A2M4D0S0"/>
<accession>A0A2M4D0S0</accession>
<feature type="compositionally biased region" description="Basic and acidic residues" evidence="1">
    <location>
        <begin position="34"/>
        <end position="52"/>
    </location>
</feature>
<proteinExistence type="predicted"/>
<reference evidence="2" key="1">
    <citation type="submission" date="2018-01" db="EMBL/GenBank/DDBJ databases">
        <title>An insight into the sialome of Amazonian anophelines.</title>
        <authorList>
            <person name="Ribeiro J.M."/>
            <person name="Scarpassa V."/>
            <person name="Calvo E."/>
        </authorList>
    </citation>
    <scope>NUCLEOTIDE SEQUENCE</scope>
</reference>
<evidence type="ECO:0000256" key="1">
    <source>
        <dbReference type="SAM" id="MobiDB-lite"/>
    </source>
</evidence>
<dbReference type="EMBL" id="GGFL01006951">
    <property type="protein sequence ID" value="MBW71129.1"/>
    <property type="molecule type" value="Transcribed_RNA"/>
</dbReference>
<sequence>MSKCLLASFDFVLAPTHGDPRQLLTWTLTPHPNSYRDRDESPGRARPDDDHLPIVSRNGTHEGEASIDHLHPCLRLPAVDLLLALPLPAVLLQFLP</sequence>
<name>A0A2M4D0S0_ANODA</name>
<protein>
    <submittedName>
        <fullName evidence="2">Putative secreted protein</fullName>
    </submittedName>
</protein>